<dbReference type="Proteomes" id="UP000316759">
    <property type="component" value="Unassembled WGS sequence"/>
</dbReference>
<organism evidence="1 2">
    <name type="scientific">Fasciola gigantica</name>
    <name type="common">Giant liver fluke</name>
    <dbReference type="NCBI Taxonomy" id="46835"/>
    <lineage>
        <taxon>Eukaryota</taxon>
        <taxon>Metazoa</taxon>
        <taxon>Spiralia</taxon>
        <taxon>Lophotrochozoa</taxon>
        <taxon>Platyhelminthes</taxon>
        <taxon>Trematoda</taxon>
        <taxon>Digenea</taxon>
        <taxon>Plagiorchiida</taxon>
        <taxon>Echinostomata</taxon>
        <taxon>Echinostomatoidea</taxon>
        <taxon>Fasciolidae</taxon>
        <taxon>Fasciola</taxon>
    </lineage>
</organism>
<name>A0A504YWH8_FASGI</name>
<gene>
    <name evidence="1" type="ORF">FGIG_06219</name>
</gene>
<dbReference type="AlphaFoldDB" id="A0A504YWH8"/>
<proteinExistence type="predicted"/>
<sequence>MEITNNLLEFENKTGRICPNYQPTDHGFWNLLATKDKQICKELWKKFEDAATSLSAAISLTKAIQANGYIIRLLDSAKSQRIPPVWPHRMWSLRQYMNKKWDEIEKTIAELRSKSPNVVD</sequence>
<protein>
    <submittedName>
        <fullName evidence="1">Uncharacterized protein</fullName>
    </submittedName>
</protein>
<accession>A0A504YWH8</accession>
<reference evidence="1 2" key="1">
    <citation type="submission" date="2019-04" db="EMBL/GenBank/DDBJ databases">
        <title>Annotation for the trematode Fasciola gigantica.</title>
        <authorList>
            <person name="Choi Y.-J."/>
        </authorList>
    </citation>
    <scope>NUCLEOTIDE SEQUENCE [LARGE SCALE GENOMIC DNA]</scope>
    <source>
        <strain evidence="1">Uganda_cow_1</strain>
    </source>
</reference>
<dbReference type="EMBL" id="SUNJ01004101">
    <property type="protein sequence ID" value="TPP64706.1"/>
    <property type="molecule type" value="Genomic_DNA"/>
</dbReference>
<evidence type="ECO:0000313" key="2">
    <source>
        <dbReference type="Proteomes" id="UP000316759"/>
    </source>
</evidence>
<keyword evidence="2" id="KW-1185">Reference proteome</keyword>
<evidence type="ECO:0000313" key="1">
    <source>
        <dbReference type="EMBL" id="TPP64706.1"/>
    </source>
</evidence>
<comment type="caution">
    <text evidence="1">The sequence shown here is derived from an EMBL/GenBank/DDBJ whole genome shotgun (WGS) entry which is preliminary data.</text>
</comment>